<keyword evidence="2" id="KW-0547">Nucleotide-binding</keyword>
<keyword evidence="7" id="KW-1185">Reference proteome</keyword>
<dbReference type="Pfam" id="PF18052">
    <property type="entry name" value="Rx_N"/>
    <property type="match status" value="1"/>
</dbReference>
<accession>A0AAN8VFZ7</accession>
<dbReference type="Gene3D" id="3.40.50.300">
    <property type="entry name" value="P-loop containing nucleotide triphosphate hydrolases"/>
    <property type="match status" value="1"/>
</dbReference>
<dbReference type="InterPro" id="IPR038005">
    <property type="entry name" value="RX-like_CC"/>
</dbReference>
<sequence length="470" mass="53476">MAESMAASVVSNLLGRITHLLIGEVDFLHGVADHVRTLQDELQWIHAFLEVADAVRQKEGDKILQVLLSQFRDIAYDAEDAIDTFILKVASVRNRGSFRGLVKRSTGIFNEAKHRHRVGVQIEAINSRISKIRERRPTYDVQNIAGTSTNYRQPRHGRRPCYAHEEEDVVGLDEDIKKLIAELTNKEGRAGVVSIVGIGGSGKTTLARKLYNHVDIKKHFACHVWVSISQEWHARDLLINIITQTTSPSNEERKLIQKMSTEELVIKVHNFLKQKIYLLVLDDVWENEAWDELRPAFPSDNVGSKLIITTRIQNVAPHADPNCFVHEPRTLTEEESWELLLKKVKGVIRDDIREEASHFHELGKEMVKKCSGLPLAIVVLGGLLATKTSLQEWEKVDQNIGLQLRKAGKGDNQQYGEVSKGLNISRMPKEFENRVRKVDRRDGEATSDPHQGADYYKIRHIRTVNIFPLR</sequence>
<dbReference type="InterPro" id="IPR041118">
    <property type="entry name" value="Rx_N"/>
</dbReference>
<dbReference type="InterPro" id="IPR042197">
    <property type="entry name" value="Apaf_helical"/>
</dbReference>
<organism evidence="6 7">
    <name type="scientific">Dillenia turbinata</name>
    <dbReference type="NCBI Taxonomy" id="194707"/>
    <lineage>
        <taxon>Eukaryota</taxon>
        <taxon>Viridiplantae</taxon>
        <taxon>Streptophyta</taxon>
        <taxon>Embryophyta</taxon>
        <taxon>Tracheophyta</taxon>
        <taxon>Spermatophyta</taxon>
        <taxon>Magnoliopsida</taxon>
        <taxon>eudicotyledons</taxon>
        <taxon>Gunneridae</taxon>
        <taxon>Pentapetalae</taxon>
        <taxon>Dilleniales</taxon>
        <taxon>Dilleniaceae</taxon>
        <taxon>Dillenia</taxon>
    </lineage>
</organism>
<dbReference type="FunFam" id="1.10.8.430:FF:000003">
    <property type="entry name" value="Probable disease resistance protein At5g66910"/>
    <property type="match status" value="1"/>
</dbReference>
<dbReference type="PANTHER" id="PTHR19338">
    <property type="entry name" value="TRANSLOCASE OF INNER MITOCHONDRIAL MEMBRANE 13 HOMOLOG"/>
    <property type="match status" value="1"/>
</dbReference>
<dbReference type="Pfam" id="PF00931">
    <property type="entry name" value="NB-ARC"/>
    <property type="match status" value="1"/>
</dbReference>
<dbReference type="Gene3D" id="1.10.8.430">
    <property type="entry name" value="Helical domain of apoptotic protease-activating factors"/>
    <property type="match status" value="1"/>
</dbReference>
<evidence type="ECO:0000259" key="5">
    <source>
        <dbReference type="Pfam" id="PF18052"/>
    </source>
</evidence>
<evidence type="ECO:0000313" key="7">
    <source>
        <dbReference type="Proteomes" id="UP001370490"/>
    </source>
</evidence>
<dbReference type="InterPro" id="IPR002182">
    <property type="entry name" value="NB-ARC"/>
</dbReference>
<reference evidence="6 7" key="1">
    <citation type="submission" date="2023-12" db="EMBL/GenBank/DDBJ databases">
        <title>A high-quality genome assembly for Dillenia turbinata (Dilleniales).</title>
        <authorList>
            <person name="Chanderbali A."/>
        </authorList>
    </citation>
    <scope>NUCLEOTIDE SEQUENCE [LARGE SCALE GENOMIC DNA]</scope>
    <source>
        <strain evidence="6">LSX21</strain>
        <tissue evidence="6">Leaf</tissue>
    </source>
</reference>
<proteinExistence type="predicted"/>
<dbReference type="SUPFAM" id="SSF52540">
    <property type="entry name" value="P-loop containing nucleoside triphosphate hydrolases"/>
    <property type="match status" value="1"/>
</dbReference>
<dbReference type="GO" id="GO:0043531">
    <property type="term" value="F:ADP binding"/>
    <property type="evidence" value="ECO:0007669"/>
    <property type="project" value="InterPro"/>
</dbReference>
<keyword evidence="1" id="KW-0677">Repeat</keyword>
<dbReference type="CDD" id="cd14798">
    <property type="entry name" value="RX-CC_like"/>
    <property type="match status" value="1"/>
</dbReference>
<evidence type="ECO:0000259" key="4">
    <source>
        <dbReference type="Pfam" id="PF00931"/>
    </source>
</evidence>
<dbReference type="GO" id="GO:0006952">
    <property type="term" value="P:defense response"/>
    <property type="evidence" value="ECO:0007669"/>
    <property type="project" value="UniProtKB-KW"/>
</dbReference>
<protein>
    <submittedName>
        <fullName evidence="6">NB-ARC</fullName>
    </submittedName>
</protein>
<evidence type="ECO:0000313" key="6">
    <source>
        <dbReference type="EMBL" id="KAK6933380.1"/>
    </source>
</evidence>
<evidence type="ECO:0000256" key="2">
    <source>
        <dbReference type="ARBA" id="ARBA00022741"/>
    </source>
</evidence>
<feature type="domain" description="Disease resistance N-terminal" evidence="5">
    <location>
        <begin position="9"/>
        <end position="98"/>
    </location>
</feature>
<dbReference type="Gene3D" id="1.20.5.4130">
    <property type="match status" value="1"/>
</dbReference>
<dbReference type="AlphaFoldDB" id="A0AAN8VFZ7"/>
<dbReference type="InterPro" id="IPR027417">
    <property type="entry name" value="P-loop_NTPase"/>
</dbReference>
<dbReference type="Proteomes" id="UP001370490">
    <property type="component" value="Unassembled WGS sequence"/>
</dbReference>
<comment type="caution">
    <text evidence="6">The sequence shown here is derived from an EMBL/GenBank/DDBJ whole genome shotgun (WGS) entry which is preliminary data.</text>
</comment>
<dbReference type="FunFam" id="3.40.50.300:FF:001091">
    <property type="entry name" value="Probable disease resistance protein At1g61300"/>
    <property type="match status" value="1"/>
</dbReference>
<gene>
    <name evidence="6" type="ORF">RJ641_036274</name>
</gene>
<feature type="domain" description="NB-ARC" evidence="4">
    <location>
        <begin position="174"/>
        <end position="344"/>
    </location>
</feature>
<evidence type="ECO:0000256" key="3">
    <source>
        <dbReference type="ARBA" id="ARBA00022821"/>
    </source>
</evidence>
<evidence type="ECO:0000256" key="1">
    <source>
        <dbReference type="ARBA" id="ARBA00022737"/>
    </source>
</evidence>
<dbReference type="PANTHER" id="PTHR19338:SF66">
    <property type="entry name" value="NB-ARC DOMAIN-CONTAINING PROTEIN"/>
    <property type="match status" value="1"/>
</dbReference>
<dbReference type="EMBL" id="JBAMMX010000009">
    <property type="protein sequence ID" value="KAK6933380.1"/>
    <property type="molecule type" value="Genomic_DNA"/>
</dbReference>
<name>A0AAN8VFZ7_9MAGN</name>
<dbReference type="PRINTS" id="PR00364">
    <property type="entry name" value="DISEASERSIST"/>
</dbReference>
<keyword evidence="3" id="KW-0611">Plant defense</keyword>